<accession>A0A498N069</accession>
<proteinExistence type="predicted"/>
<comment type="caution">
    <text evidence="2">The sequence shown here is derived from an EMBL/GenBank/DDBJ whole genome shotgun (WGS) entry which is preliminary data.</text>
</comment>
<dbReference type="Gene3D" id="2.60.40.10">
    <property type="entry name" value="Immunoglobulins"/>
    <property type="match status" value="1"/>
</dbReference>
<keyword evidence="3" id="KW-1185">Reference proteome</keyword>
<dbReference type="EMBL" id="QBIY01012603">
    <property type="protein sequence ID" value="RXN22177.1"/>
    <property type="molecule type" value="Genomic_DNA"/>
</dbReference>
<name>A0A498N069_LABRO</name>
<evidence type="ECO:0000313" key="2">
    <source>
        <dbReference type="EMBL" id="RXN22177.1"/>
    </source>
</evidence>
<gene>
    <name evidence="2" type="ORF">ROHU_023684</name>
</gene>
<dbReference type="InterPro" id="IPR013642">
    <property type="entry name" value="CLCA_N"/>
</dbReference>
<protein>
    <submittedName>
        <fullName evidence="2">Epithelial chloride channel-like protein</fullName>
    </submittedName>
</protein>
<evidence type="ECO:0000259" key="1">
    <source>
        <dbReference type="Pfam" id="PF08434"/>
    </source>
</evidence>
<dbReference type="Proteomes" id="UP000290572">
    <property type="component" value="Unassembled WGS sequence"/>
</dbReference>
<dbReference type="Pfam" id="PF08434">
    <property type="entry name" value="CLCA"/>
    <property type="match status" value="1"/>
</dbReference>
<reference evidence="2 3" key="1">
    <citation type="submission" date="2018-03" db="EMBL/GenBank/DDBJ databases">
        <title>Draft genome sequence of Rohu Carp (Labeo rohita).</title>
        <authorList>
            <person name="Das P."/>
            <person name="Kushwaha B."/>
            <person name="Joshi C.G."/>
            <person name="Kumar D."/>
            <person name="Nagpure N.S."/>
            <person name="Sahoo L."/>
            <person name="Das S.P."/>
            <person name="Bit A."/>
            <person name="Patnaik S."/>
            <person name="Meher P.K."/>
            <person name="Jayasankar P."/>
            <person name="Koringa P.G."/>
            <person name="Patel N.V."/>
            <person name="Hinsu A.T."/>
            <person name="Kumar R."/>
            <person name="Pandey M."/>
            <person name="Agarwal S."/>
            <person name="Srivastava S."/>
            <person name="Singh M."/>
            <person name="Iquebal M.A."/>
            <person name="Jaiswal S."/>
            <person name="Angadi U.B."/>
            <person name="Kumar N."/>
            <person name="Raza M."/>
            <person name="Shah T.M."/>
            <person name="Rai A."/>
            <person name="Jena J.K."/>
        </authorList>
    </citation>
    <scope>NUCLEOTIDE SEQUENCE [LARGE SCALE GENOMIC DNA]</scope>
    <source>
        <strain evidence="2">DASCIFA01</strain>
        <tissue evidence="2">Testis</tissue>
    </source>
</reference>
<feature type="domain" description="Calcium-activated chloride channel N-terminal" evidence="1">
    <location>
        <begin position="244"/>
        <end position="310"/>
    </location>
</feature>
<dbReference type="STRING" id="84645.A0A498N069"/>
<sequence length="568" mass="62297">MSHAARADVPPIFVKTRMNQKFSDGTKPMIVFAEVSQNYKPIMNVEMWATLELESGSAQMLQLLDSGTGVVEMNPSKPLVSAESSIIGSFSRTATGESFEVILKSTTPPNFPPNRITDLNAEIQNDTVLLSWTAPGEDLDHGTAKSYKIKWSLDFKMLQFNFSNAHEANISGNSPQEAGSVEQYLFNLSFPVKNGTTVYFAVQSEDKENVKSQISNVAQALKIIPHPEPTEVSNLKFMFIAISVFLATGKVFVHEWAHLRWGVYDETNDKEPFYISNRRVEATRCSKNIKVTSHAAQVNVPPITVKTRINQQFSNGTKPMIVFAEVSQNYRPVINAEVWAILEPESDPEQTLQLLDNGAGADAAQGDGIYSRYFTKIVSGRSSLKVKVKNKDGKTRFALQKNSGAPYVPGYVVDGEVQLNPPKPTVPDEPLEVGSFTRTATGESFVVTLSGPPPNFPPNRITDLSAEIQEDTVLLSWTAPGEDLDEGTGVVEMNPSKPLVSAESPIIGSFSRTATGESFEVILKSTTPPNFPPNRITDLNAEIQNDTVLLSWTAPGEDLDHGTGKAYY</sequence>
<dbReference type="InterPro" id="IPR013783">
    <property type="entry name" value="Ig-like_fold"/>
</dbReference>
<dbReference type="AlphaFoldDB" id="A0A498N069"/>
<organism evidence="2 3">
    <name type="scientific">Labeo rohita</name>
    <name type="common">Indian major carp</name>
    <name type="synonym">Cyprinus rohita</name>
    <dbReference type="NCBI Taxonomy" id="84645"/>
    <lineage>
        <taxon>Eukaryota</taxon>
        <taxon>Metazoa</taxon>
        <taxon>Chordata</taxon>
        <taxon>Craniata</taxon>
        <taxon>Vertebrata</taxon>
        <taxon>Euteleostomi</taxon>
        <taxon>Actinopterygii</taxon>
        <taxon>Neopterygii</taxon>
        <taxon>Teleostei</taxon>
        <taxon>Ostariophysi</taxon>
        <taxon>Cypriniformes</taxon>
        <taxon>Cyprinidae</taxon>
        <taxon>Labeoninae</taxon>
        <taxon>Labeonini</taxon>
        <taxon>Labeo</taxon>
    </lineage>
</organism>
<evidence type="ECO:0000313" key="3">
    <source>
        <dbReference type="Proteomes" id="UP000290572"/>
    </source>
</evidence>